<keyword evidence="7" id="KW-1185">Reference proteome</keyword>
<organism evidence="5 7">
    <name type="scientific">Caenorhabditis briggsae</name>
    <dbReference type="NCBI Taxonomy" id="6238"/>
    <lineage>
        <taxon>Eukaryota</taxon>
        <taxon>Metazoa</taxon>
        <taxon>Ecdysozoa</taxon>
        <taxon>Nematoda</taxon>
        <taxon>Chromadorea</taxon>
        <taxon>Rhabditida</taxon>
        <taxon>Rhabditina</taxon>
        <taxon>Rhabditomorpha</taxon>
        <taxon>Rhabditoidea</taxon>
        <taxon>Rhabditidae</taxon>
        <taxon>Peloderinae</taxon>
        <taxon>Caenorhabditis</taxon>
    </lineage>
</organism>
<feature type="domain" description="C3HC-type" evidence="3">
    <location>
        <begin position="48"/>
        <end position="177"/>
    </location>
</feature>
<evidence type="ECO:0000313" key="7">
    <source>
        <dbReference type="Proteomes" id="UP000829354"/>
    </source>
</evidence>
<dbReference type="InterPro" id="IPR012935">
    <property type="entry name" value="NuBaID_N"/>
</dbReference>
<dbReference type="PANTHER" id="PTHR15835">
    <property type="entry name" value="NUCLEAR-INTERACTING PARTNER OF ALK"/>
    <property type="match status" value="1"/>
</dbReference>
<reference evidence="4 6" key="2">
    <citation type="submission" date="2022-05" db="EMBL/GenBank/DDBJ databases">
        <title>Chromosome-level reference genomes for two strains of Caenorhabditis briggsae: an improved platform for comparative genomics.</title>
        <authorList>
            <person name="Stevens L."/>
            <person name="Andersen E.C."/>
        </authorList>
    </citation>
    <scope>NUCLEOTIDE SEQUENCE [LARGE SCALE GENOMIC DNA]</scope>
    <source>
        <strain evidence="4">QX1410_ONT</strain>
        <tissue evidence="4">Whole-organism</tissue>
    </source>
</reference>
<dbReference type="SUPFAM" id="SSF57924">
    <property type="entry name" value="Inhibitor of apoptosis (IAP) repeat"/>
    <property type="match status" value="1"/>
</dbReference>
<sequence length="298" mass="33692">MEVDSANNRHAAVLKRKATDSINEVLSFGQSSSSPQKRTKKTPLHKIRDVEAYKKIIKTYKAPTWFGCAVSPRDLADYGWECVKKDCVKCVECEELLCTSLPNICKVSFNVYNSRLQEIHDQLSSAHRTTCKLRTGAPPIRFTEPTSKEIMSGIQSRLSDSKSIEDDDFVVHIPSDVNLPKLEGISDRLMYVAALGWHVTKPRRGTLMFGCDYCARELAIRSRCGNGFDPIHNHERWCPRIDMDEHGEPSWQSDISIVLNTKNRVSHRYSGSSIFKEAYAARRLIDSSLSTIISPNLL</sequence>
<evidence type="ECO:0000259" key="3">
    <source>
        <dbReference type="Pfam" id="PF07967"/>
    </source>
</evidence>
<dbReference type="Pfam" id="PF07967">
    <property type="entry name" value="zf-C3HC"/>
    <property type="match status" value="1"/>
</dbReference>
<evidence type="ECO:0000313" key="6">
    <source>
        <dbReference type="Proteomes" id="UP000827892"/>
    </source>
</evidence>
<accession>A0AAE9ERI6</accession>
<dbReference type="GO" id="GO:0008270">
    <property type="term" value="F:zinc ion binding"/>
    <property type="evidence" value="ECO:0007669"/>
    <property type="project" value="InterPro"/>
</dbReference>
<evidence type="ECO:0000313" key="5">
    <source>
        <dbReference type="EMBL" id="UMM29943.1"/>
    </source>
</evidence>
<dbReference type="Proteomes" id="UP000827892">
    <property type="component" value="Chromosome IV"/>
</dbReference>
<evidence type="ECO:0000256" key="2">
    <source>
        <dbReference type="ARBA" id="ARBA00023242"/>
    </source>
</evidence>
<dbReference type="AlphaFoldDB" id="A0AAE9ERI6"/>
<dbReference type="PANTHER" id="PTHR15835:SF6">
    <property type="entry name" value="ZINC FINGER C3HC-TYPE PROTEIN 1"/>
    <property type="match status" value="1"/>
</dbReference>
<gene>
    <name evidence="4" type="ORF">L3Y34_004955</name>
    <name evidence="5" type="ORF">L5515_012050</name>
</gene>
<keyword evidence="2" id="KW-0539">Nucleus</keyword>
<comment type="subcellular location">
    <subcellularLocation>
        <location evidence="1">Nucleus</location>
    </subcellularLocation>
</comment>
<name>A0AAE9ERI6_CAEBR</name>
<evidence type="ECO:0000313" key="4">
    <source>
        <dbReference type="EMBL" id="ULT96769.1"/>
    </source>
</evidence>
<proteinExistence type="predicted"/>
<protein>
    <recommendedName>
        <fullName evidence="3">C3HC-type domain-containing protein</fullName>
    </recommendedName>
</protein>
<reference evidence="5 7" key="1">
    <citation type="submission" date="2022-04" db="EMBL/GenBank/DDBJ databases">
        <title>Chromosome-level reference genomes for two strains of Caenorhabditis briggsae: an improved platform for comparative genomics.</title>
        <authorList>
            <person name="Stevens L."/>
            <person name="Andersen E."/>
        </authorList>
    </citation>
    <scope>NUCLEOTIDE SEQUENCE [LARGE SCALE GENOMIC DNA]</scope>
    <source>
        <strain evidence="5">VX34</strain>
        <tissue evidence="5">Whole-organism</tissue>
    </source>
</reference>
<dbReference type="GO" id="GO:0005634">
    <property type="term" value="C:nucleus"/>
    <property type="evidence" value="ECO:0007669"/>
    <property type="project" value="UniProtKB-SubCell"/>
</dbReference>
<dbReference type="EMBL" id="CP090894">
    <property type="protein sequence ID" value="ULT96769.1"/>
    <property type="molecule type" value="Genomic_DNA"/>
</dbReference>
<dbReference type="EMBL" id="CP092623">
    <property type="protein sequence ID" value="UMM29943.1"/>
    <property type="molecule type" value="Genomic_DNA"/>
</dbReference>
<evidence type="ECO:0000256" key="1">
    <source>
        <dbReference type="ARBA" id="ARBA00004123"/>
    </source>
</evidence>
<dbReference type="Proteomes" id="UP000829354">
    <property type="component" value="Chromosome IV"/>
</dbReference>